<evidence type="ECO:0000313" key="13">
    <source>
        <dbReference type="EMBL" id="TDT43568.1"/>
    </source>
</evidence>
<evidence type="ECO:0000313" key="14">
    <source>
        <dbReference type="Proteomes" id="UP000295830"/>
    </source>
</evidence>
<evidence type="ECO:0000256" key="12">
    <source>
        <dbReference type="SAM" id="MobiDB-lite"/>
    </source>
</evidence>
<dbReference type="GO" id="GO:0015450">
    <property type="term" value="F:protein-transporting ATPase activity"/>
    <property type="evidence" value="ECO:0007669"/>
    <property type="project" value="UniProtKB-UniRule"/>
</dbReference>
<keyword evidence="9 11" id="KW-0811">Translocation</keyword>
<dbReference type="GO" id="GO:0043952">
    <property type="term" value="P:protein transport by the Sec complex"/>
    <property type="evidence" value="ECO:0007669"/>
    <property type="project" value="TreeGrafter"/>
</dbReference>
<dbReference type="Proteomes" id="UP000295830">
    <property type="component" value="Unassembled WGS sequence"/>
</dbReference>
<dbReference type="Pfam" id="PF03840">
    <property type="entry name" value="SecG"/>
    <property type="match status" value="1"/>
</dbReference>
<keyword evidence="6 11" id="KW-0812">Transmembrane</keyword>
<comment type="similarity">
    <text evidence="2 11">Belongs to the SecG family.</text>
</comment>
<keyword evidence="10 11" id="KW-0472">Membrane</keyword>
<name>A0A4V3EQV6_9GAMM</name>
<evidence type="ECO:0000256" key="9">
    <source>
        <dbReference type="ARBA" id="ARBA00023010"/>
    </source>
</evidence>
<keyword evidence="4 11" id="KW-0813">Transport</keyword>
<feature type="transmembrane region" description="Helical" evidence="11">
    <location>
        <begin position="54"/>
        <end position="76"/>
    </location>
</feature>
<comment type="caution">
    <text evidence="13">The sequence shown here is derived from an EMBL/GenBank/DDBJ whole genome shotgun (WGS) entry which is preliminary data.</text>
</comment>
<evidence type="ECO:0000256" key="11">
    <source>
        <dbReference type="RuleBase" id="RU365087"/>
    </source>
</evidence>
<protein>
    <recommendedName>
        <fullName evidence="3 11">Protein-export membrane protein SecG</fullName>
    </recommendedName>
</protein>
<keyword evidence="8 11" id="KW-1133">Transmembrane helix</keyword>
<keyword evidence="14" id="KW-1185">Reference proteome</keyword>
<keyword evidence="5 11" id="KW-1003">Cell membrane</keyword>
<dbReference type="NCBIfam" id="TIGR00810">
    <property type="entry name" value="secG"/>
    <property type="match status" value="1"/>
</dbReference>
<dbReference type="AlphaFoldDB" id="A0A4V3EQV6"/>
<feature type="region of interest" description="Disordered" evidence="12">
    <location>
        <begin position="89"/>
        <end position="141"/>
    </location>
</feature>
<feature type="compositionally biased region" description="Acidic residues" evidence="12">
    <location>
        <begin position="113"/>
        <end position="141"/>
    </location>
</feature>
<proteinExistence type="inferred from homology"/>
<reference evidence="13 14" key="1">
    <citation type="submission" date="2019-03" db="EMBL/GenBank/DDBJ databases">
        <title>Genomic Encyclopedia of Type Strains, Phase IV (KMG-IV): sequencing the most valuable type-strain genomes for metagenomic binning, comparative biology and taxonomic classification.</title>
        <authorList>
            <person name="Goeker M."/>
        </authorList>
    </citation>
    <scope>NUCLEOTIDE SEQUENCE [LARGE SCALE GENOMIC DNA]</scope>
    <source>
        <strain evidence="13 14">DSM 15505</strain>
    </source>
</reference>
<evidence type="ECO:0000256" key="4">
    <source>
        <dbReference type="ARBA" id="ARBA00022448"/>
    </source>
</evidence>
<dbReference type="PRINTS" id="PR01651">
    <property type="entry name" value="SECGEXPORT"/>
</dbReference>
<evidence type="ECO:0000256" key="5">
    <source>
        <dbReference type="ARBA" id="ARBA00022475"/>
    </source>
</evidence>
<dbReference type="PANTHER" id="PTHR34182:SF1">
    <property type="entry name" value="PROTEIN-EXPORT MEMBRANE PROTEIN SECG"/>
    <property type="match status" value="1"/>
</dbReference>
<dbReference type="InterPro" id="IPR004692">
    <property type="entry name" value="SecG"/>
</dbReference>
<dbReference type="GO" id="GO:0065002">
    <property type="term" value="P:intracellular protein transmembrane transport"/>
    <property type="evidence" value="ECO:0007669"/>
    <property type="project" value="TreeGrafter"/>
</dbReference>
<comment type="subcellular location">
    <subcellularLocation>
        <location evidence="1 11">Cell membrane</location>
        <topology evidence="1 11">Multi-pass membrane protein</topology>
    </subcellularLocation>
</comment>
<evidence type="ECO:0000256" key="6">
    <source>
        <dbReference type="ARBA" id="ARBA00022692"/>
    </source>
</evidence>
<evidence type="ECO:0000256" key="2">
    <source>
        <dbReference type="ARBA" id="ARBA00008445"/>
    </source>
</evidence>
<dbReference type="GO" id="GO:0009306">
    <property type="term" value="P:protein secretion"/>
    <property type="evidence" value="ECO:0007669"/>
    <property type="project" value="UniProtKB-UniRule"/>
</dbReference>
<accession>A0A4V3EQV6</accession>
<comment type="caution">
    <text evidence="11">Lacks conserved residue(s) required for the propagation of feature annotation.</text>
</comment>
<gene>
    <name evidence="13" type="ORF">DES49_1389</name>
</gene>
<sequence length="141" mass="14280">MNWVESAILLAHVLIALALVVLILLQRGKGADAGAAFGGGSSQTVFGSAGGVGFMVKLTAVLAALFFVTSFSLAMYAKQRAEVGAQAGVPMVEEQSGAQEQASGDAAQGEEGATSEDSEGGDDQASESDADQDGEELPEIE</sequence>
<dbReference type="EMBL" id="SOAX01000002">
    <property type="protein sequence ID" value="TDT43568.1"/>
    <property type="molecule type" value="Genomic_DNA"/>
</dbReference>
<dbReference type="PANTHER" id="PTHR34182">
    <property type="entry name" value="PROTEIN-EXPORT MEMBRANE PROTEIN SECG"/>
    <property type="match status" value="1"/>
</dbReference>
<evidence type="ECO:0000256" key="7">
    <source>
        <dbReference type="ARBA" id="ARBA00022927"/>
    </source>
</evidence>
<dbReference type="OrthoDB" id="9813947at2"/>
<dbReference type="RefSeq" id="WP_133735632.1">
    <property type="nucleotide sequence ID" value="NZ_SOAX01000002.1"/>
</dbReference>
<dbReference type="GO" id="GO:0005886">
    <property type="term" value="C:plasma membrane"/>
    <property type="evidence" value="ECO:0007669"/>
    <property type="project" value="UniProtKB-SubCell"/>
</dbReference>
<evidence type="ECO:0000256" key="10">
    <source>
        <dbReference type="ARBA" id="ARBA00023136"/>
    </source>
</evidence>
<comment type="function">
    <text evidence="11">Involved in protein export. Participates in an early event of protein translocation.</text>
</comment>
<evidence type="ECO:0000256" key="3">
    <source>
        <dbReference type="ARBA" id="ARBA00017876"/>
    </source>
</evidence>
<evidence type="ECO:0000256" key="1">
    <source>
        <dbReference type="ARBA" id="ARBA00004651"/>
    </source>
</evidence>
<organism evidence="13 14">
    <name type="scientific">Halospina denitrificans</name>
    <dbReference type="NCBI Taxonomy" id="332522"/>
    <lineage>
        <taxon>Bacteria</taxon>
        <taxon>Pseudomonadati</taxon>
        <taxon>Pseudomonadota</taxon>
        <taxon>Gammaproteobacteria</taxon>
        <taxon>Halospina</taxon>
    </lineage>
</organism>
<evidence type="ECO:0000256" key="8">
    <source>
        <dbReference type="ARBA" id="ARBA00022989"/>
    </source>
</evidence>
<keyword evidence="7 11" id="KW-0653">Protein transport</keyword>